<sequence>MKNKLSKSSVLSIRNQRLPHRNITFTFIVMLFITIISSSTIAKPSDSAINKQHKILAPHKVKISKKLEASQQLVSHIIEQLKYRSLPTDLVLLPMLESSFNPNAISHANAAGLWQLIPATAQRFGLQVTSQNDQRFDVKASTQAALAYLEFLYEKFDQDISLALAAYNAGEGRVAKALKKAGSRDFNKLILPQETQQYVHRFFALRQLVDVKGIQSNTKEPLLLFSAQDTFNVEPLVNWEPLPPLVNL</sequence>
<dbReference type="InterPro" id="IPR023346">
    <property type="entry name" value="Lysozyme-like_dom_sf"/>
</dbReference>
<dbReference type="Pfam" id="PF01464">
    <property type="entry name" value="SLT"/>
    <property type="match status" value="1"/>
</dbReference>
<dbReference type="PROSITE" id="PS00922">
    <property type="entry name" value="TRANSGLYCOSYLASE"/>
    <property type="match status" value="1"/>
</dbReference>
<dbReference type="GO" id="GO:0008933">
    <property type="term" value="F:peptidoglycan lytic transglycosylase activity"/>
    <property type="evidence" value="ECO:0007669"/>
    <property type="project" value="InterPro"/>
</dbReference>
<comment type="caution">
    <text evidence="4">The sequence shown here is derived from an EMBL/GenBank/DDBJ whole genome shotgun (WGS) entry which is preliminary data.</text>
</comment>
<evidence type="ECO:0000256" key="1">
    <source>
        <dbReference type="ARBA" id="ARBA00007734"/>
    </source>
</evidence>
<keyword evidence="5" id="KW-1185">Reference proteome</keyword>
<organism evidence="4 5">
    <name type="scientific">Vibrio sagamiensis NBRC 104589</name>
    <dbReference type="NCBI Taxonomy" id="1219064"/>
    <lineage>
        <taxon>Bacteria</taxon>
        <taxon>Pseudomonadati</taxon>
        <taxon>Pseudomonadota</taxon>
        <taxon>Gammaproteobacteria</taxon>
        <taxon>Vibrionales</taxon>
        <taxon>Vibrionaceae</taxon>
        <taxon>Vibrio</taxon>
    </lineage>
</organism>
<accession>A0A511QFJ4</accession>
<evidence type="ECO:0000256" key="2">
    <source>
        <dbReference type="SAM" id="Phobius"/>
    </source>
</evidence>
<feature type="domain" description="Transglycosylase SLT" evidence="3">
    <location>
        <begin position="79"/>
        <end position="189"/>
    </location>
</feature>
<dbReference type="EMBL" id="BJXJ01000010">
    <property type="protein sequence ID" value="GEM75232.1"/>
    <property type="molecule type" value="Genomic_DNA"/>
</dbReference>
<evidence type="ECO:0000313" key="4">
    <source>
        <dbReference type="EMBL" id="GEM75232.1"/>
    </source>
</evidence>
<gene>
    <name evidence="4" type="ORF">VSA01S_13440</name>
</gene>
<reference evidence="4 5" key="1">
    <citation type="submission" date="2019-07" db="EMBL/GenBank/DDBJ databases">
        <title>Whole genome shotgun sequence of Vibrio sagamiensis NBRC 104589.</title>
        <authorList>
            <person name="Hosoyama A."/>
            <person name="Uohara A."/>
            <person name="Ohji S."/>
            <person name="Ichikawa N."/>
        </authorList>
    </citation>
    <scope>NUCLEOTIDE SEQUENCE [LARGE SCALE GENOMIC DNA]</scope>
    <source>
        <strain evidence="4 5">NBRC 104589</strain>
    </source>
</reference>
<proteinExistence type="inferred from homology"/>
<keyword evidence="2" id="KW-0472">Membrane</keyword>
<keyword evidence="2" id="KW-0812">Transmembrane</keyword>
<comment type="similarity">
    <text evidence="1">Belongs to the transglycosylase Slt family.</text>
</comment>
<evidence type="ECO:0000313" key="5">
    <source>
        <dbReference type="Proteomes" id="UP000321922"/>
    </source>
</evidence>
<dbReference type="Gene3D" id="1.10.530.10">
    <property type="match status" value="1"/>
</dbReference>
<dbReference type="PANTHER" id="PTHR37423:SF2">
    <property type="entry name" value="MEMBRANE-BOUND LYTIC MUREIN TRANSGLYCOSYLASE C"/>
    <property type="match status" value="1"/>
</dbReference>
<dbReference type="Proteomes" id="UP000321922">
    <property type="component" value="Unassembled WGS sequence"/>
</dbReference>
<dbReference type="InterPro" id="IPR008258">
    <property type="entry name" value="Transglycosylase_SLT_dom_1"/>
</dbReference>
<dbReference type="AlphaFoldDB" id="A0A511QFJ4"/>
<dbReference type="GO" id="GO:0016020">
    <property type="term" value="C:membrane"/>
    <property type="evidence" value="ECO:0007669"/>
    <property type="project" value="InterPro"/>
</dbReference>
<dbReference type="SUPFAM" id="SSF53955">
    <property type="entry name" value="Lysozyme-like"/>
    <property type="match status" value="1"/>
</dbReference>
<name>A0A511QFJ4_9VIBR</name>
<feature type="transmembrane region" description="Helical" evidence="2">
    <location>
        <begin position="21"/>
        <end position="42"/>
    </location>
</feature>
<protein>
    <submittedName>
        <fullName evidence="4">Murein transglycosylase</fullName>
    </submittedName>
</protein>
<dbReference type="GO" id="GO:0000270">
    <property type="term" value="P:peptidoglycan metabolic process"/>
    <property type="evidence" value="ECO:0007669"/>
    <property type="project" value="InterPro"/>
</dbReference>
<dbReference type="OrthoDB" id="92254at2"/>
<keyword evidence="2" id="KW-1133">Transmembrane helix</keyword>
<dbReference type="PANTHER" id="PTHR37423">
    <property type="entry name" value="SOLUBLE LYTIC MUREIN TRANSGLYCOSYLASE-RELATED"/>
    <property type="match status" value="1"/>
</dbReference>
<dbReference type="CDD" id="cd16894">
    <property type="entry name" value="MltD-like"/>
    <property type="match status" value="1"/>
</dbReference>
<evidence type="ECO:0000259" key="3">
    <source>
        <dbReference type="Pfam" id="PF01464"/>
    </source>
</evidence>
<dbReference type="RefSeq" id="WP_083932210.1">
    <property type="nucleotide sequence ID" value="NZ_BAOJ01000019.1"/>
</dbReference>
<dbReference type="InterPro" id="IPR000189">
    <property type="entry name" value="Transglyc_AS"/>
</dbReference>